<name>A0A392P7H3_9FABA</name>
<sequence>CEGGGEREEGWFISKTHIGDVLSIESCSRSTVTTVKHDVIPFHECGRDSILRCRAEDGDGCPCSAAIAPLHSTIETIG</sequence>
<keyword evidence="2" id="KW-1185">Reference proteome</keyword>
<comment type="caution">
    <text evidence="1">The sequence shown here is derived from an EMBL/GenBank/DDBJ whole genome shotgun (WGS) entry which is preliminary data.</text>
</comment>
<protein>
    <submittedName>
        <fullName evidence="1">Uncharacterized protein</fullName>
    </submittedName>
</protein>
<dbReference type="Proteomes" id="UP000265520">
    <property type="component" value="Unassembled WGS sequence"/>
</dbReference>
<feature type="non-terminal residue" evidence="1">
    <location>
        <position position="1"/>
    </location>
</feature>
<reference evidence="1 2" key="1">
    <citation type="journal article" date="2018" name="Front. Plant Sci.">
        <title>Red Clover (Trifolium pratense) and Zigzag Clover (T. medium) - A Picture of Genomic Similarities and Differences.</title>
        <authorList>
            <person name="Dluhosova J."/>
            <person name="Istvanek J."/>
            <person name="Nedelnik J."/>
            <person name="Repkova J."/>
        </authorList>
    </citation>
    <scope>NUCLEOTIDE SEQUENCE [LARGE SCALE GENOMIC DNA]</scope>
    <source>
        <strain evidence="2">cv. 10/8</strain>
        <tissue evidence="1">Leaf</tissue>
    </source>
</reference>
<organism evidence="1 2">
    <name type="scientific">Trifolium medium</name>
    <dbReference type="NCBI Taxonomy" id="97028"/>
    <lineage>
        <taxon>Eukaryota</taxon>
        <taxon>Viridiplantae</taxon>
        <taxon>Streptophyta</taxon>
        <taxon>Embryophyta</taxon>
        <taxon>Tracheophyta</taxon>
        <taxon>Spermatophyta</taxon>
        <taxon>Magnoliopsida</taxon>
        <taxon>eudicotyledons</taxon>
        <taxon>Gunneridae</taxon>
        <taxon>Pentapetalae</taxon>
        <taxon>rosids</taxon>
        <taxon>fabids</taxon>
        <taxon>Fabales</taxon>
        <taxon>Fabaceae</taxon>
        <taxon>Papilionoideae</taxon>
        <taxon>50 kb inversion clade</taxon>
        <taxon>NPAAA clade</taxon>
        <taxon>Hologalegina</taxon>
        <taxon>IRL clade</taxon>
        <taxon>Trifolieae</taxon>
        <taxon>Trifolium</taxon>
    </lineage>
</organism>
<evidence type="ECO:0000313" key="1">
    <source>
        <dbReference type="EMBL" id="MCI08033.1"/>
    </source>
</evidence>
<dbReference type="EMBL" id="LXQA010067536">
    <property type="protein sequence ID" value="MCI08033.1"/>
    <property type="molecule type" value="Genomic_DNA"/>
</dbReference>
<proteinExistence type="predicted"/>
<accession>A0A392P7H3</accession>
<evidence type="ECO:0000313" key="2">
    <source>
        <dbReference type="Proteomes" id="UP000265520"/>
    </source>
</evidence>
<dbReference type="AlphaFoldDB" id="A0A392P7H3"/>